<comment type="caution">
    <text evidence="2">The sequence shown here is derived from an EMBL/GenBank/DDBJ whole genome shotgun (WGS) entry which is preliminary data.</text>
</comment>
<dbReference type="PROSITE" id="PS51257">
    <property type="entry name" value="PROKAR_LIPOPROTEIN"/>
    <property type="match status" value="1"/>
</dbReference>
<organism evidence="2 3">
    <name type="scientific">Pontibacter arcticus</name>
    <dbReference type="NCBI Taxonomy" id="2080288"/>
    <lineage>
        <taxon>Bacteria</taxon>
        <taxon>Pseudomonadati</taxon>
        <taxon>Bacteroidota</taxon>
        <taxon>Cytophagia</taxon>
        <taxon>Cytophagales</taxon>
        <taxon>Hymenobacteraceae</taxon>
        <taxon>Pontibacter</taxon>
    </lineage>
</organism>
<dbReference type="RefSeq" id="WP_112306403.1">
    <property type="nucleotide sequence ID" value="NZ_QMDV01000004.1"/>
</dbReference>
<dbReference type="Gene3D" id="2.60.40.10">
    <property type="entry name" value="Immunoglobulins"/>
    <property type="match status" value="1"/>
</dbReference>
<protein>
    <recommendedName>
        <fullName evidence="4">DUF4625 domain-containing protein</fullName>
    </recommendedName>
</protein>
<evidence type="ECO:0000256" key="1">
    <source>
        <dbReference type="SAM" id="SignalP"/>
    </source>
</evidence>
<dbReference type="OrthoDB" id="852500at2"/>
<feature type="chain" id="PRO_5017016606" description="DUF4625 domain-containing protein" evidence="1">
    <location>
        <begin position="23"/>
        <end position="133"/>
    </location>
</feature>
<dbReference type="Pfam" id="PF17957">
    <property type="entry name" value="Big_7"/>
    <property type="match status" value="1"/>
</dbReference>
<accession>A0A364RBP9</accession>
<evidence type="ECO:0000313" key="2">
    <source>
        <dbReference type="EMBL" id="RAU81722.1"/>
    </source>
</evidence>
<feature type="signal peptide" evidence="1">
    <location>
        <begin position="1"/>
        <end position="22"/>
    </location>
</feature>
<keyword evidence="3" id="KW-1185">Reference proteome</keyword>
<proteinExistence type="predicted"/>
<gene>
    <name evidence="2" type="ORF">DP923_13540</name>
</gene>
<keyword evidence="1" id="KW-0732">Signal</keyword>
<evidence type="ECO:0008006" key="4">
    <source>
        <dbReference type="Google" id="ProtNLM"/>
    </source>
</evidence>
<dbReference type="EMBL" id="QMDV01000004">
    <property type="protein sequence ID" value="RAU81722.1"/>
    <property type="molecule type" value="Genomic_DNA"/>
</dbReference>
<reference evidence="2 3" key="2">
    <citation type="submission" date="2018-07" db="EMBL/GenBank/DDBJ databases">
        <title>Pontibacter sp. 2b14 genomic sequence and assembly.</title>
        <authorList>
            <person name="Du Z.-J."/>
        </authorList>
    </citation>
    <scope>NUCLEOTIDE SEQUENCE [LARGE SCALE GENOMIC DNA]</scope>
    <source>
        <strain evidence="2 3">2b14</strain>
    </source>
</reference>
<sequence>MPLKTFLFFVAGLLALSSCSDLFDENNLKPDGSKPSVMIISPTNNQAISKNDGLHIAVSAVDKDEFKAISFTIAGAKDAKEHVKFNKAEAKSRLAFDTVIAVNALKPGAYTLLINAIDKRTNQATQEVKFSVR</sequence>
<dbReference type="AlphaFoldDB" id="A0A364RBP9"/>
<dbReference type="Proteomes" id="UP000251692">
    <property type="component" value="Unassembled WGS sequence"/>
</dbReference>
<reference evidence="2 3" key="1">
    <citation type="submission" date="2018-06" db="EMBL/GenBank/DDBJ databases">
        <authorList>
            <person name="Liu Z.-W."/>
        </authorList>
    </citation>
    <scope>NUCLEOTIDE SEQUENCE [LARGE SCALE GENOMIC DNA]</scope>
    <source>
        <strain evidence="2 3">2b14</strain>
    </source>
</reference>
<dbReference type="InterPro" id="IPR013783">
    <property type="entry name" value="Ig-like_fold"/>
</dbReference>
<name>A0A364RBP9_9BACT</name>
<evidence type="ECO:0000313" key="3">
    <source>
        <dbReference type="Proteomes" id="UP000251692"/>
    </source>
</evidence>